<accession>A0AAU7DFA3</accession>
<dbReference type="RefSeq" id="WP_348260729.1">
    <property type="nucleotide sequence ID" value="NZ_CP121196.1"/>
</dbReference>
<reference evidence="1" key="1">
    <citation type="submission" date="2023-03" db="EMBL/GenBank/DDBJ databases">
        <title>Edaphobacter sp.</title>
        <authorList>
            <person name="Huber K.J."/>
            <person name="Papendorf J."/>
            <person name="Pilke C."/>
            <person name="Bunk B."/>
            <person name="Sproeer C."/>
            <person name="Pester M."/>
        </authorList>
    </citation>
    <scope>NUCLEOTIDE SEQUENCE</scope>
    <source>
        <strain evidence="1">DSM 110680</strain>
    </source>
</reference>
<protein>
    <recommendedName>
        <fullName evidence="2">DUF1905 domain-containing protein</fullName>
    </recommendedName>
</protein>
<gene>
    <name evidence="1" type="ORF">P8935_13050</name>
</gene>
<evidence type="ECO:0000313" key="1">
    <source>
        <dbReference type="EMBL" id="XBH15496.1"/>
    </source>
</evidence>
<evidence type="ECO:0008006" key="2">
    <source>
        <dbReference type="Google" id="ProtNLM"/>
    </source>
</evidence>
<proteinExistence type="predicted"/>
<organism evidence="1">
    <name type="scientific">Telmatobacter sp. DSM 110680</name>
    <dbReference type="NCBI Taxonomy" id="3036704"/>
    <lineage>
        <taxon>Bacteria</taxon>
        <taxon>Pseudomonadati</taxon>
        <taxon>Acidobacteriota</taxon>
        <taxon>Terriglobia</taxon>
        <taxon>Terriglobales</taxon>
        <taxon>Acidobacteriaceae</taxon>
        <taxon>Telmatobacter</taxon>
    </lineage>
</organism>
<name>A0AAU7DFA3_9BACT</name>
<sequence>MGREAQCTCIWNGAECKVKALLEPPDLILRGEIRRRIPFAKMKTIQSDGDSLRFKFEGESVSLQLGNVVAAKWAETLLKPPPTLAKKLGITPESMVRVIGPVDDSSLKVALTKAKKVSKTTGELILARVDTPADLDAALHKAAGQLKTGVPIWFIYRKGPGHPLNENQVRQTALATGIVDTKIAAVSAVFSALRFVKRRN</sequence>
<dbReference type="EMBL" id="CP121196">
    <property type="protein sequence ID" value="XBH15496.1"/>
    <property type="molecule type" value="Genomic_DNA"/>
</dbReference>
<dbReference type="AlphaFoldDB" id="A0AAU7DFA3"/>